<evidence type="ECO:0000256" key="5">
    <source>
        <dbReference type="ARBA" id="ARBA00023288"/>
    </source>
</evidence>
<keyword evidence="4" id="KW-0564">Palmitate</keyword>
<sequence>MLGFSSDAGDSARAPRTHRSRRSLLRTSAGLGTALLAGGTLTGCSGRTSGTVRVRMWSWLTGMDQYVAAFNSSQRDVRVDLSVIAAGTSGGYAQQTNAIRAHNAPDILHVEYQALPPIATTGGLRDLSADVDDLADGFLPAAWQSVRPGGKTWAVPMDFCPMAFFYRKDLFDRAGIEVPRTWEEFRRAASAVRTADRGARITTFPLNDGAFFAGMACQAGDPWWDVAGNAWRVGIDGAGTMRVGEYWQDMVSSRLAARDATGTQSWISAMHHGRLWGMLGATWGVGMLKKSLPADQGRWAVAPLPTWGDDPSTGVWGGSAFGVSAESEVPEAALTFLRWLSTDPEVPRIGSAFTFPSPAFLASRQVARTAYQDGYFSGDPVFDVLDESATRVPGWTWGPTSLSTFATIADALGPVSTGATTIPRALHRVHASTVAAMRARGLAVTEGSRT</sequence>
<evidence type="ECO:0000313" key="8">
    <source>
        <dbReference type="Proteomes" id="UP001598352"/>
    </source>
</evidence>
<keyword evidence="8" id="KW-1185">Reference proteome</keyword>
<evidence type="ECO:0000313" key="7">
    <source>
        <dbReference type="EMBL" id="MFD4820980.1"/>
    </source>
</evidence>
<protein>
    <submittedName>
        <fullName evidence="7">ABC transporter substrate-binding protein</fullName>
    </submittedName>
</protein>
<dbReference type="InterPro" id="IPR006059">
    <property type="entry name" value="SBP"/>
</dbReference>
<feature type="region of interest" description="Disordered" evidence="6">
    <location>
        <begin position="1"/>
        <end position="23"/>
    </location>
</feature>
<dbReference type="Pfam" id="PF01547">
    <property type="entry name" value="SBP_bac_1"/>
    <property type="match status" value="1"/>
</dbReference>
<gene>
    <name evidence="7" type="ORF">ACFWOQ_00190</name>
</gene>
<evidence type="ECO:0000256" key="3">
    <source>
        <dbReference type="ARBA" id="ARBA00023136"/>
    </source>
</evidence>
<dbReference type="CDD" id="cd13585">
    <property type="entry name" value="PBP2_TMBP_like"/>
    <property type="match status" value="1"/>
</dbReference>
<comment type="caution">
    <text evidence="7">The sequence shown here is derived from an EMBL/GenBank/DDBJ whole genome shotgun (WGS) entry which is preliminary data.</text>
</comment>
<evidence type="ECO:0000256" key="6">
    <source>
        <dbReference type="SAM" id="MobiDB-lite"/>
    </source>
</evidence>
<dbReference type="EMBL" id="JBHXKZ010000001">
    <property type="protein sequence ID" value="MFD4820980.1"/>
    <property type="molecule type" value="Genomic_DNA"/>
</dbReference>
<reference evidence="7 8" key="1">
    <citation type="submission" date="2024-09" db="EMBL/GenBank/DDBJ databases">
        <title>The Natural Products Discovery Center: Release of the First 8490 Sequenced Strains for Exploring Actinobacteria Biosynthetic Diversity.</title>
        <authorList>
            <person name="Kalkreuter E."/>
            <person name="Kautsar S.A."/>
            <person name="Yang D."/>
            <person name="Bader C.D."/>
            <person name="Teijaro C.N."/>
            <person name="Fluegel L."/>
            <person name="Davis C.M."/>
            <person name="Simpson J.R."/>
            <person name="Lauterbach L."/>
            <person name="Steele A.D."/>
            <person name="Gui C."/>
            <person name="Meng S."/>
            <person name="Li G."/>
            <person name="Viehrig K."/>
            <person name="Ye F."/>
            <person name="Su P."/>
            <person name="Kiefer A.F."/>
            <person name="Nichols A."/>
            <person name="Cepeda A.J."/>
            <person name="Yan W."/>
            <person name="Fan B."/>
            <person name="Jiang Y."/>
            <person name="Adhikari A."/>
            <person name="Zheng C.-J."/>
            <person name="Schuster L."/>
            <person name="Cowan T.M."/>
            <person name="Smanski M.J."/>
            <person name="Chevrette M.G."/>
            <person name="De Carvalho L.P.S."/>
            <person name="Shen B."/>
        </authorList>
    </citation>
    <scope>NUCLEOTIDE SEQUENCE [LARGE SCALE GENOMIC DNA]</scope>
    <source>
        <strain evidence="7 8">NPDC058428</strain>
    </source>
</reference>
<name>A0ABW6EU86_9ACTN</name>
<keyword evidence="5" id="KW-0449">Lipoprotein</keyword>
<dbReference type="Gene3D" id="3.40.190.10">
    <property type="entry name" value="Periplasmic binding protein-like II"/>
    <property type="match status" value="3"/>
</dbReference>
<dbReference type="InterPro" id="IPR050490">
    <property type="entry name" value="Bact_solute-bd_prot1"/>
</dbReference>
<keyword evidence="2" id="KW-0732">Signal</keyword>
<dbReference type="PANTHER" id="PTHR43649">
    <property type="entry name" value="ARABINOSE-BINDING PROTEIN-RELATED"/>
    <property type="match status" value="1"/>
</dbReference>
<dbReference type="Proteomes" id="UP001598352">
    <property type="component" value="Unassembled WGS sequence"/>
</dbReference>
<dbReference type="SUPFAM" id="SSF53850">
    <property type="entry name" value="Periplasmic binding protein-like II"/>
    <property type="match status" value="1"/>
</dbReference>
<dbReference type="PANTHER" id="PTHR43649:SF33">
    <property type="entry name" value="POLYGALACTURONAN_RHAMNOGALACTURONAN-BINDING PROTEIN YTCQ"/>
    <property type="match status" value="1"/>
</dbReference>
<evidence type="ECO:0000256" key="2">
    <source>
        <dbReference type="ARBA" id="ARBA00022729"/>
    </source>
</evidence>
<evidence type="ECO:0000256" key="4">
    <source>
        <dbReference type="ARBA" id="ARBA00023139"/>
    </source>
</evidence>
<evidence type="ECO:0000256" key="1">
    <source>
        <dbReference type="ARBA" id="ARBA00022475"/>
    </source>
</evidence>
<keyword evidence="3" id="KW-0472">Membrane</keyword>
<dbReference type="RefSeq" id="WP_382769568.1">
    <property type="nucleotide sequence ID" value="NZ_JBHXED010000019.1"/>
</dbReference>
<accession>A0ABW6EU86</accession>
<keyword evidence="1" id="KW-1003">Cell membrane</keyword>
<proteinExistence type="predicted"/>
<organism evidence="7 8">
    <name type="scientific">Streptomyces rubiginosohelvolus</name>
    <dbReference type="NCBI Taxonomy" id="67362"/>
    <lineage>
        <taxon>Bacteria</taxon>
        <taxon>Bacillati</taxon>
        <taxon>Actinomycetota</taxon>
        <taxon>Actinomycetes</taxon>
        <taxon>Kitasatosporales</taxon>
        <taxon>Streptomycetaceae</taxon>
        <taxon>Streptomyces</taxon>
    </lineage>
</organism>